<feature type="transmembrane region" description="Helical" evidence="2">
    <location>
        <begin position="171"/>
        <end position="194"/>
    </location>
</feature>
<dbReference type="AlphaFoldDB" id="A0A4Y7TUS2"/>
<feature type="transmembrane region" description="Helical" evidence="2">
    <location>
        <begin position="139"/>
        <end position="159"/>
    </location>
</feature>
<evidence type="ECO:0000313" key="3">
    <source>
        <dbReference type="EMBL" id="TEB37913.1"/>
    </source>
</evidence>
<evidence type="ECO:0000256" key="2">
    <source>
        <dbReference type="SAM" id="Phobius"/>
    </source>
</evidence>
<dbReference type="OrthoDB" id="3351617at2759"/>
<evidence type="ECO:0000256" key="1">
    <source>
        <dbReference type="SAM" id="MobiDB-lite"/>
    </source>
</evidence>
<reference evidence="3 4" key="1">
    <citation type="journal article" date="2019" name="Nat. Ecol. Evol.">
        <title>Megaphylogeny resolves global patterns of mushroom evolution.</title>
        <authorList>
            <person name="Varga T."/>
            <person name="Krizsan K."/>
            <person name="Foldi C."/>
            <person name="Dima B."/>
            <person name="Sanchez-Garcia M."/>
            <person name="Sanchez-Ramirez S."/>
            <person name="Szollosi G.J."/>
            <person name="Szarkandi J.G."/>
            <person name="Papp V."/>
            <person name="Albert L."/>
            <person name="Andreopoulos W."/>
            <person name="Angelini C."/>
            <person name="Antonin V."/>
            <person name="Barry K.W."/>
            <person name="Bougher N.L."/>
            <person name="Buchanan P."/>
            <person name="Buyck B."/>
            <person name="Bense V."/>
            <person name="Catcheside P."/>
            <person name="Chovatia M."/>
            <person name="Cooper J."/>
            <person name="Damon W."/>
            <person name="Desjardin D."/>
            <person name="Finy P."/>
            <person name="Geml J."/>
            <person name="Haridas S."/>
            <person name="Hughes K."/>
            <person name="Justo A."/>
            <person name="Karasinski D."/>
            <person name="Kautmanova I."/>
            <person name="Kiss B."/>
            <person name="Kocsube S."/>
            <person name="Kotiranta H."/>
            <person name="LaButti K.M."/>
            <person name="Lechner B.E."/>
            <person name="Liimatainen K."/>
            <person name="Lipzen A."/>
            <person name="Lukacs Z."/>
            <person name="Mihaltcheva S."/>
            <person name="Morgado L.N."/>
            <person name="Niskanen T."/>
            <person name="Noordeloos M.E."/>
            <person name="Ohm R.A."/>
            <person name="Ortiz-Santana B."/>
            <person name="Ovrebo C."/>
            <person name="Racz N."/>
            <person name="Riley R."/>
            <person name="Savchenko A."/>
            <person name="Shiryaev A."/>
            <person name="Soop K."/>
            <person name="Spirin V."/>
            <person name="Szebenyi C."/>
            <person name="Tomsovsky M."/>
            <person name="Tulloss R.E."/>
            <person name="Uehling J."/>
            <person name="Grigoriev I.V."/>
            <person name="Vagvolgyi C."/>
            <person name="Papp T."/>
            <person name="Martin F.M."/>
            <person name="Miettinen O."/>
            <person name="Hibbett D.S."/>
            <person name="Nagy L.G."/>
        </authorList>
    </citation>
    <scope>NUCLEOTIDE SEQUENCE [LARGE SCALE GENOMIC DNA]</scope>
    <source>
        <strain evidence="3 4">FP101781</strain>
    </source>
</reference>
<sequence>MVDLSNFSYDKVAYVAARVQHASNSLALVVLGIQAFMCIYGLLIFLESPPARRQGRLPYIIVSLAILFFSTLASGIDSYLQFQGGWEQTSGKSYYAVTARLEAEPPRIVSLVCFLLSMAVGDGLLLYRSYIVWQDKWWVNVLPGLTYLASIGMGIRCLLPQSVPDVRINASAWTFLTIAMNIMVTFLISLRLLVTSRSISKMLGPSQRMAVGRTPYAGVVAILIEAALPLTVFGLGYAISLVVDAGITTESVSRWQTVNGAFAALYFTFVAISPQMIIFRVTTGRSWLSSPAKSEPALSRPIAFANGLDNLKDKRGPIDSESYFRGVDSQMSMSMADDTETKKSAQFGDSGYAV</sequence>
<feature type="transmembrane region" description="Helical" evidence="2">
    <location>
        <begin position="57"/>
        <end position="76"/>
    </location>
</feature>
<feature type="transmembrane region" description="Helical" evidence="2">
    <location>
        <begin position="260"/>
        <end position="279"/>
    </location>
</feature>
<proteinExistence type="predicted"/>
<organism evidence="3 4">
    <name type="scientific">Coprinellus micaceus</name>
    <name type="common">Glistening ink-cap mushroom</name>
    <name type="synonym">Coprinus micaceus</name>
    <dbReference type="NCBI Taxonomy" id="71717"/>
    <lineage>
        <taxon>Eukaryota</taxon>
        <taxon>Fungi</taxon>
        <taxon>Dikarya</taxon>
        <taxon>Basidiomycota</taxon>
        <taxon>Agaricomycotina</taxon>
        <taxon>Agaricomycetes</taxon>
        <taxon>Agaricomycetidae</taxon>
        <taxon>Agaricales</taxon>
        <taxon>Agaricineae</taxon>
        <taxon>Psathyrellaceae</taxon>
        <taxon>Coprinellus</taxon>
    </lineage>
</organism>
<feature type="region of interest" description="Disordered" evidence="1">
    <location>
        <begin position="335"/>
        <end position="354"/>
    </location>
</feature>
<keyword evidence="2" id="KW-0472">Membrane</keyword>
<dbReference type="Proteomes" id="UP000298030">
    <property type="component" value="Unassembled WGS sequence"/>
</dbReference>
<gene>
    <name evidence="3" type="ORF">FA13DRAFT_1725535</name>
</gene>
<feature type="transmembrane region" description="Helical" evidence="2">
    <location>
        <begin position="215"/>
        <end position="240"/>
    </location>
</feature>
<dbReference type="EMBL" id="QPFP01000003">
    <property type="protein sequence ID" value="TEB37913.1"/>
    <property type="molecule type" value="Genomic_DNA"/>
</dbReference>
<protein>
    <submittedName>
        <fullName evidence="3">Uncharacterized protein</fullName>
    </submittedName>
</protein>
<keyword evidence="2" id="KW-0812">Transmembrane</keyword>
<keyword evidence="4" id="KW-1185">Reference proteome</keyword>
<keyword evidence="2" id="KW-1133">Transmembrane helix</keyword>
<feature type="transmembrane region" description="Helical" evidence="2">
    <location>
        <begin position="26"/>
        <end position="45"/>
    </location>
</feature>
<evidence type="ECO:0000313" key="4">
    <source>
        <dbReference type="Proteomes" id="UP000298030"/>
    </source>
</evidence>
<comment type="caution">
    <text evidence="3">The sequence shown here is derived from an EMBL/GenBank/DDBJ whole genome shotgun (WGS) entry which is preliminary data.</text>
</comment>
<name>A0A4Y7TUS2_COPMI</name>
<accession>A0A4Y7TUS2</accession>
<feature type="transmembrane region" description="Helical" evidence="2">
    <location>
        <begin position="108"/>
        <end position="127"/>
    </location>
</feature>